<reference evidence="2 3" key="1">
    <citation type="journal article" date="2015" name="Genome Announc.">
        <title>Complete Genome Sequence of Sedimenticola thiotaurini Strain SIP-G1, a Polyphosphate- and Polyhydroxyalkanoate-Accumulating Sulfur-Oxidizing Gammaproteobacterium Isolated from Salt Marsh Sediments.</title>
        <authorList>
            <person name="Flood B.E."/>
            <person name="Jones D.S."/>
            <person name="Bailey J.V."/>
        </authorList>
    </citation>
    <scope>NUCLEOTIDE SEQUENCE [LARGE SCALE GENOMIC DNA]</scope>
    <source>
        <strain evidence="2 3">SIP-G1</strain>
    </source>
</reference>
<dbReference type="Proteomes" id="UP000034410">
    <property type="component" value="Chromosome"/>
</dbReference>
<evidence type="ECO:0000313" key="3">
    <source>
        <dbReference type="Proteomes" id="UP000034410"/>
    </source>
</evidence>
<dbReference type="GO" id="GO:0035438">
    <property type="term" value="F:cyclic-di-GMP binding"/>
    <property type="evidence" value="ECO:0007669"/>
    <property type="project" value="InterPro"/>
</dbReference>
<dbReference type="SUPFAM" id="SSF141371">
    <property type="entry name" value="PilZ domain-like"/>
    <property type="match status" value="1"/>
</dbReference>
<dbReference type="InterPro" id="IPR009875">
    <property type="entry name" value="PilZ_domain"/>
</dbReference>
<proteinExistence type="predicted"/>
<sequence>MEARLSVDNRNSPRLPVNLYTMLNYPSLGLIRGCIRNIGMGGMFVDIGRIQLPVNATLEASLLLGGDGLDCHMQVEAIVVRCAEQGVGLMFDELDEGCRNTLSRLIRSAVEVPAEPGCPDLLH</sequence>
<keyword evidence="3" id="KW-1185">Reference proteome</keyword>
<dbReference type="KEGG" id="seds:AAY24_17085"/>
<dbReference type="Pfam" id="PF07238">
    <property type="entry name" value="PilZ"/>
    <property type="match status" value="1"/>
</dbReference>
<gene>
    <name evidence="2" type="ORF">AAY24_17085</name>
</gene>
<name>A0A0F7JZM0_9GAMM</name>
<accession>A0A0F7JZM0</accession>
<dbReference type="EMBL" id="CP011412">
    <property type="protein sequence ID" value="AKH21771.1"/>
    <property type="molecule type" value="Genomic_DNA"/>
</dbReference>
<protein>
    <recommendedName>
        <fullName evidence="1">PilZ domain-containing protein</fullName>
    </recommendedName>
</protein>
<evidence type="ECO:0000313" key="2">
    <source>
        <dbReference type="EMBL" id="AKH21771.1"/>
    </source>
</evidence>
<dbReference type="AlphaFoldDB" id="A0A0F7JZM0"/>
<dbReference type="Gene3D" id="2.40.10.220">
    <property type="entry name" value="predicted glycosyltransferase like domains"/>
    <property type="match status" value="1"/>
</dbReference>
<evidence type="ECO:0000259" key="1">
    <source>
        <dbReference type="Pfam" id="PF07238"/>
    </source>
</evidence>
<dbReference type="OrthoDB" id="7061334at2"/>
<feature type="domain" description="PilZ" evidence="1">
    <location>
        <begin position="9"/>
        <end position="107"/>
    </location>
</feature>
<organism evidence="2 3">
    <name type="scientific">Sedimenticola thiotaurini</name>
    <dbReference type="NCBI Taxonomy" id="1543721"/>
    <lineage>
        <taxon>Bacteria</taxon>
        <taxon>Pseudomonadati</taxon>
        <taxon>Pseudomonadota</taxon>
        <taxon>Gammaproteobacteria</taxon>
        <taxon>Chromatiales</taxon>
        <taxon>Sedimenticolaceae</taxon>
        <taxon>Sedimenticola</taxon>
    </lineage>
</organism>